<evidence type="ECO:0000313" key="1">
    <source>
        <dbReference type="EMBL" id="PNR99237.1"/>
    </source>
</evidence>
<accession>A0A2K1P935</accession>
<dbReference type="EMBL" id="AZRN01000023">
    <property type="protein sequence ID" value="PNR99237.1"/>
    <property type="molecule type" value="Genomic_DNA"/>
</dbReference>
<dbReference type="Proteomes" id="UP000236604">
    <property type="component" value="Unassembled WGS sequence"/>
</dbReference>
<protein>
    <submittedName>
        <fullName evidence="1">Uncharacterized protein</fullName>
    </submittedName>
</protein>
<proteinExistence type="predicted"/>
<sequence>MKKFIAVLFITVLLLSGIFVFGGEGNSTGSTDGVVPRTVVSVVEGVE</sequence>
<name>A0A2K1P935_9BACT</name>
<reference evidence="1 2" key="1">
    <citation type="submission" date="2013-12" db="EMBL/GenBank/DDBJ databases">
        <title>Comparative genomics of Petrotoga isolates.</title>
        <authorList>
            <person name="Nesbo C.L."/>
            <person name="Charchuk R."/>
            <person name="Chow K."/>
        </authorList>
    </citation>
    <scope>NUCLEOTIDE SEQUENCE [LARGE SCALE GENOMIC DNA]</scope>
    <source>
        <strain evidence="1 2">DSM 14811</strain>
    </source>
</reference>
<evidence type="ECO:0000313" key="2">
    <source>
        <dbReference type="Proteomes" id="UP000236604"/>
    </source>
</evidence>
<dbReference type="RefSeq" id="WP_169925162.1">
    <property type="nucleotide sequence ID" value="NZ_AZRN01000023.1"/>
</dbReference>
<organism evidence="1 2">
    <name type="scientific">Petrotoga mexicana DSM 14811</name>
    <dbReference type="NCBI Taxonomy" id="1122954"/>
    <lineage>
        <taxon>Bacteria</taxon>
        <taxon>Thermotogati</taxon>
        <taxon>Thermotogota</taxon>
        <taxon>Thermotogae</taxon>
        <taxon>Petrotogales</taxon>
        <taxon>Petrotogaceae</taxon>
        <taxon>Petrotoga</taxon>
    </lineage>
</organism>
<gene>
    <name evidence="1" type="ORF">X927_06080</name>
</gene>
<dbReference type="AlphaFoldDB" id="A0A2K1P935"/>
<keyword evidence="2" id="KW-1185">Reference proteome</keyword>
<comment type="caution">
    <text evidence="1">The sequence shown here is derived from an EMBL/GenBank/DDBJ whole genome shotgun (WGS) entry which is preliminary data.</text>
</comment>